<dbReference type="SUPFAM" id="SSF53649">
    <property type="entry name" value="Alkaline phosphatase-like"/>
    <property type="match status" value="1"/>
</dbReference>
<dbReference type="PROSITE" id="PS00523">
    <property type="entry name" value="SULFATASE_1"/>
    <property type="match status" value="1"/>
</dbReference>
<dbReference type="InterPro" id="IPR024607">
    <property type="entry name" value="Sulfatase_CS"/>
</dbReference>
<dbReference type="EMBL" id="VXRG01000150">
    <property type="protein sequence ID" value="MXY95409.1"/>
    <property type="molecule type" value="Genomic_DNA"/>
</dbReference>
<feature type="domain" description="Sulfatase N-terminal" evidence="5">
    <location>
        <begin position="6"/>
        <end position="344"/>
    </location>
</feature>
<dbReference type="InterPro" id="IPR017850">
    <property type="entry name" value="Alkaline_phosphatase_core_sf"/>
</dbReference>
<sequence>MPDSRPNILFVMSDDHASHAMSCYGSRINQTPHLDRIADEGMRFNNCFCTNSICTPSRAVILTGTYNHINGVTTLASTLDGRQVTMPKLLQAAGYQTAIVGKWHLGHGGVNDPTGFDYWNVLPGQGLYHDPEMIEMGERKVFPGYVTDLITDFSLDWLRARDPERPFMLMCHHKAPHRAWEPDEKHALMYEDEEIPYPETFNDDYSNRAAAAAAAEMRIDRDMTLTDLKQPTPEGLTPEEEKKWKYQRYIKDYLSCVASIDDNVGRLLDYLEEEGLAENTIVVYTSDQGFFLGDHGWYDKRFMYEESLRMPLIIRYPRAVAAGAVNDQMVLNVDFTPTLLEYAGLKIPDHFQGTSFCPLLAGEAPQGWQTSMYYRYWMHLAHHHVYAHYGVRTMRYKLIYYYADGLDQPGVIDESKEPEWELFDLDADPYELNNVYDEPAYADVVEELTEELHRLQARVADQPYDHPTAAGTWRQ</sequence>
<evidence type="ECO:0000313" key="6">
    <source>
        <dbReference type="EMBL" id="MXY95409.1"/>
    </source>
</evidence>
<keyword evidence="3" id="KW-0378">Hydrolase</keyword>
<protein>
    <submittedName>
        <fullName evidence="6">Sulfatase</fullName>
    </submittedName>
</protein>
<dbReference type="PANTHER" id="PTHR43108:SF6">
    <property type="entry name" value="N-SULPHOGLUCOSAMINE SULPHOHYDROLASE"/>
    <property type="match status" value="1"/>
</dbReference>
<dbReference type="Pfam" id="PF00884">
    <property type="entry name" value="Sulfatase"/>
    <property type="match status" value="1"/>
</dbReference>
<dbReference type="InterPro" id="IPR000917">
    <property type="entry name" value="Sulfatase_N"/>
</dbReference>
<dbReference type="AlphaFoldDB" id="A0A6B0YZK3"/>
<evidence type="ECO:0000256" key="3">
    <source>
        <dbReference type="ARBA" id="ARBA00022801"/>
    </source>
</evidence>
<keyword evidence="4" id="KW-0325">Glycoprotein</keyword>
<comment type="caution">
    <text evidence="6">The sequence shown here is derived from an EMBL/GenBank/DDBJ whole genome shotgun (WGS) entry which is preliminary data.</text>
</comment>
<organism evidence="6">
    <name type="scientific">Caldilineaceae bacterium SB0664_bin_27</name>
    <dbReference type="NCBI Taxonomy" id="2605260"/>
    <lineage>
        <taxon>Bacteria</taxon>
        <taxon>Bacillati</taxon>
        <taxon>Chloroflexota</taxon>
        <taxon>Caldilineae</taxon>
        <taxon>Caldilineales</taxon>
        <taxon>Caldilineaceae</taxon>
    </lineage>
</organism>
<proteinExistence type="inferred from homology"/>
<dbReference type="CDD" id="cd16031">
    <property type="entry name" value="G6S_like"/>
    <property type="match status" value="1"/>
</dbReference>
<dbReference type="PANTHER" id="PTHR43108">
    <property type="entry name" value="N-ACETYLGLUCOSAMINE-6-SULFATASE FAMILY MEMBER"/>
    <property type="match status" value="1"/>
</dbReference>
<evidence type="ECO:0000256" key="2">
    <source>
        <dbReference type="ARBA" id="ARBA00022729"/>
    </source>
</evidence>
<comment type="similarity">
    <text evidence="1">Belongs to the sulfatase family.</text>
</comment>
<evidence type="ECO:0000259" key="5">
    <source>
        <dbReference type="Pfam" id="PF00884"/>
    </source>
</evidence>
<name>A0A6B0YZK3_9CHLR</name>
<dbReference type="Gene3D" id="3.40.720.10">
    <property type="entry name" value="Alkaline Phosphatase, subunit A"/>
    <property type="match status" value="1"/>
</dbReference>
<dbReference type="GO" id="GO:0016787">
    <property type="term" value="F:hydrolase activity"/>
    <property type="evidence" value="ECO:0007669"/>
    <property type="project" value="UniProtKB-KW"/>
</dbReference>
<dbReference type="PROSITE" id="PS00149">
    <property type="entry name" value="SULFATASE_2"/>
    <property type="match status" value="1"/>
</dbReference>
<keyword evidence="2" id="KW-0732">Signal</keyword>
<reference evidence="6" key="1">
    <citation type="submission" date="2019-09" db="EMBL/GenBank/DDBJ databases">
        <title>Characterisation of the sponge microbiome using genome-centric metagenomics.</title>
        <authorList>
            <person name="Engelberts J.P."/>
            <person name="Robbins S.J."/>
            <person name="De Goeij J.M."/>
            <person name="Aranda M."/>
            <person name="Bell S.C."/>
            <person name="Webster N.S."/>
        </authorList>
    </citation>
    <scope>NUCLEOTIDE SEQUENCE</scope>
    <source>
        <strain evidence="6">SB0664_bin_27</strain>
    </source>
</reference>
<evidence type="ECO:0000256" key="1">
    <source>
        <dbReference type="ARBA" id="ARBA00008779"/>
    </source>
</evidence>
<accession>A0A6B0YZK3</accession>
<evidence type="ECO:0000256" key="4">
    <source>
        <dbReference type="ARBA" id="ARBA00023180"/>
    </source>
</evidence>
<gene>
    <name evidence="6" type="ORF">F4Y42_18360</name>
</gene>